<dbReference type="EMBL" id="JAUOQO010000002">
    <property type="protein sequence ID" value="MDO6573131.1"/>
    <property type="molecule type" value="Genomic_DNA"/>
</dbReference>
<evidence type="ECO:0000259" key="1">
    <source>
        <dbReference type="PROSITE" id="PS51186"/>
    </source>
</evidence>
<dbReference type="SUPFAM" id="SSF55729">
    <property type="entry name" value="Acyl-CoA N-acyltransferases (Nat)"/>
    <property type="match status" value="1"/>
</dbReference>
<comment type="caution">
    <text evidence="2">The sequence shown here is derived from an EMBL/GenBank/DDBJ whole genome shotgun (WGS) entry which is preliminary data.</text>
</comment>
<protein>
    <submittedName>
        <fullName evidence="2">GNAT family N-acetyltransferase</fullName>
    </submittedName>
</protein>
<dbReference type="InterPro" id="IPR000182">
    <property type="entry name" value="GNAT_dom"/>
</dbReference>
<organism evidence="2 3">
    <name type="scientific">Staphylococcus pasteuri_A</name>
    <dbReference type="NCBI Taxonomy" id="3062664"/>
    <lineage>
        <taxon>Bacteria</taxon>
        <taxon>Bacillati</taxon>
        <taxon>Bacillota</taxon>
        <taxon>Bacilli</taxon>
        <taxon>Bacillales</taxon>
        <taxon>Staphylococcaceae</taxon>
        <taxon>Staphylococcus</taxon>
    </lineage>
</organism>
<reference evidence="2" key="1">
    <citation type="submission" date="2023-07" db="EMBL/GenBank/DDBJ databases">
        <title>Genome content predicts the carbon catabolic preferences of heterotrophic bacteria.</title>
        <authorList>
            <person name="Gralka M."/>
        </authorList>
    </citation>
    <scope>NUCLEOTIDE SEQUENCE</scope>
    <source>
        <strain evidence="2">E2R20</strain>
    </source>
</reference>
<dbReference type="PANTHER" id="PTHR43072">
    <property type="entry name" value="N-ACETYLTRANSFERASE"/>
    <property type="match status" value="1"/>
</dbReference>
<dbReference type="Pfam" id="PF00583">
    <property type="entry name" value="Acetyltransf_1"/>
    <property type="match status" value="1"/>
</dbReference>
<dbReference type="AlphaFoldDB" id="A0AAW7YR45"/>
<dbReference type="PROSITE" id="PS51186">
    <property type="entry name" value="GNAT"/>
    <property type="match status" value="1"/>
</dbReference>
<dbReference type="Gene3D" id="3.40.630.30">
    <property type="match status" value="1"/>
</dbReference>
<dbReference type="InterPro" id="IPR016181">
    <property type="entry name" value="Acyl_CoA_acyltransferase"/>
</dbReference>
<name>A0AAW7YR45_9STAP</name>
<dbReference type="CDD" id="cd04301">
    <property type="entry name" value="NAT_SF"/>
    <property type="match status" value="1"/>
</dbReference>
<feature type="domain" description="N-acetyltransferase" evidence="1">
    <location>
        <begin position="13"/>
        <end position="147"/>
    </location>
</feature>
<dbReference type="RefSeq" id="WP_303520488.1">
    <property type="nucleotide sequence ID" value="NZ_JAUOQO010000002.1"/>
</dbReference>
<evidence type="ECO:0000313" key="3">
    <source>
        <dbReference type="Proteomes" id="UP001170310"/>
    </source>
</evidence>
<accession>A0AAW7YR45</accession>
<proteinExistence type="predicted"/>
<dbReference type="PANTHER" id="PTHR43072:SF58">
    <property type="entry name" value="N-ACETYLTRANSFERASE DOMAIN-CONTAINING PROTEIN"/>
    <property type="match status" value="1"/>
</dbReference>
<sequence>MRQLNLSNQKLINEVATIHEKLLESQEANYKATSTSIALRIEMINARLRHCQDMILIIEDNQELQALIWGHFEKQTKVVTIELLFVYPKYRRQGFARQLKLALEDWAMKEGAQTIQSTINTKNQAMLNLNHQIGYEDTHIKLKKDLK</sequence>
<dbReference type="GO" id="GO:0016747">
    <property type="term" value="F:acyltransferase activity, transferring groups other than amino-acyl groups"/>
    <property type="evidence" value="ECO:0007669"/>
    <property type="project" value="InterPro"/>
</dbReference>
<gene>
    <name evidence="2" type="ORF">Q4528_03065</name>
</gene>
<evidence type="ECO:0000313" key="2">
    <source>
        <dbReference type="EMBL" id="MDO6573131.1"/>
    </source>
</evidence>
<keyword evidence="3" id="KW-1185">Reference proteome</keyword>
<dbReference type="Proteomes" id="UP001170310">
    <property type="component" value="Unassembled WGS sequence"/>
</dbReference>